<feature type="compositionally biased region" description="Basic and acidic residues" evidence="2">
    <location>
        <begin position="298"/>
        <end position="318"/>
    </location>
</feature>
<gene>
    <name evidence="5" type="ORF">FGG08_007261</name>
</gene>
<comment type="caution">
    <text evidence="5">The sequence shown here is derived from an EMBL/GenBank/DDBJ whole genome shotgun (WGS) entry which is preliminary data.</text>
</comment>
<evidence type="ECO:0000256" key="1">
    <source>
        <dbReference type="ARBA" id="ARBA00022737"/>
    </source>
</evidence>
<dbReference type="InterPro" id="IPR027417">
    <property type="entry name" value="P-loop_NTPase"/>
</dbReference>
<dbReference type="Pfam" id="PF24883">
    <property type="entry name" value="NPHP3_N"/>
    <property type="match status" value="1"/>
</dbReference>
<feature type="domain" description="Nephrocystin 3-like N-terminal" evidence="3">
    <location>
        <begin position="412"/>
        <end position="586"/>
    </location>
</feature>
<dbReference type="EMBL" id="JAGHQL010000267">
    <property type="protein sequence ID" value="KAH0534152.1"/>
    <property type="molecule type" value="Genomic_DNA"/>
</dbReference>
<name>A0A9P8HWQ1_9PEZI</name>
<keyword evidence="1" id="KW-0677">Repeat</keyword>
<dbReference type="Pfam" id="PF25053">
    <property type="entry name" value="DUF7791"/>
    <property type="match status" value="1"/>
</dbReference>
<dbReference type="AlphaFoldDB" id="A0A9P8HWQ1"/>
<dbReference type="SUPFAM" id="SSF52540">
    <property type="entry name" value="P-loop containing nucleoside triphosphate hydrolases"/>
    <property type="match status" value="1"/>
</dbReference>
<evidence type="ECO:0000313" key="5">
    <source>
        <dbReference type="EMBL" id="KAH0534152.1"/>
    </source>
</evidence>
<feature type="region of interest" description="Disordered" evidence="2">
    <location>
        <begin position="281"/>
        <end position="405"/>
    </location>
</feature>
<evidence type="ECO:0008006" key="7">
    <source>
        <dbReference type="Google" id="ProtNLM"/>
    </source>
</evidence>
<dbReference type="InterPro" id="IPR056884">
    <property type="entry name" value="NPHP3-like_N"/>
</dbReference>
<feature type="compositionally biased region" description="Basic and acidic residues" evidence="2">
    <location>
        <begin position="326"/>
        <end position="381"/>
    </location>
</feature>
<accession>A0A9P8HWQ1</accession>
<proteinExistence type="predicted"/>
<dbReference type="Proteomes" id="UP000698800">
    <property type="component" value="Unassembled WGS sequence"/>
</dbReference>
<dbReference type="Gene3D" id="3.40.50.300">
    <property type="entry name" value="P-loop containing nucleotide triphosphate hydrolases"/>
    <property type="match status" value="1"/>
</dbReference>
<protein>
    <recommendedName>
        <fullName evidence="7">NACHT domain-containing protein</fullName>
    </recommendedName>
</protein>
<dbReference type="PANTHER" id="PTHR10039:SF5">
    <property type="entry name" value="NACHT DOMAIN-CONTAINING PROTEIN"/>
    <property type="match status" value="1"/>
</dbReference>
<feature type="domain" description="DUF7791" evidence="4">
    <location>
        <begin position="694"/>
        <end position="835"/>
    </location>
</feature>
<evidence type="ECO:0000259" key="4">
    <source>
        <dbReference type="Pfam" id="PF25053"/>
    </source>
</evidence>
<feature type="compositionally biased region" description="Polar residues" evidence="2">
    <location>
        <begin position="283"/>
        <end position="297"/>
    </location>
</feature>
<evidence type="ECO:0000259" key="3">
    <source>
        <dbReference type="Pfam" id="PF24883"/>
    </source>
</evidence>
<dbReference type="OrthoDB" id="443402at2759"/>
<organism evidence="5 6">
    <name type="scientific">Glutinoglossum americanum</name>
    <dbReference type="NCBI Taxonomy" id="1670608"/>
    <lineage>
        <taxon>Eukaryota</taxon>
        <taxon>Fungi</taxon>
        <taxon>Dikarya</taxon>
        <taxon>Ascomycota</taxon>
        <taxon>Pezizomycotina</taxon>
        <taxon>Geoglossomycetes</taxon>
        <taxon>Geoglossales</taxon>
        <taxon>Geoglossaceae</taxon>
        <taxon>Glutinoglossum</taxon>
    </lineage>
</organism>
<sequence length="1152" mass="131292">MDPLTAVSFAAGILQFIDFSWGIISGTYEVYRSGSGTTAENAHISTVLTDLERVTDGLCTDIEGKTKHERELCKLADKCHDLSQDLAKILRKLKATDKNSKWQSLKVKWASMRNESEVASVENRLDRYRAQILLRLNFMLKYVFVDIFVRLFLVTGNNSEQQSSVKTQLDKMQKEGTEMSTETASQFTCLRKELGQAVQGFLKKLDDDGETNRNNGLEQTESLAEIRTSLSKLQGLVNLISKENRVLRRLYFESVHLREDNIAEAESGTFAWILETGDDEPVHSTQPMSYPRSLSSEDTARETESSVHTGEEVVHEETTNIGPLDSSKEDNEANNREDELSHEGKEQSHRKGERTDHEGKEPVYRGDEALARNNSSRDRMGIGDTSNDENQSEDGTSVEEISRPEQEIRKFTRDTFLAWLRSGRQIYHISGKAGSGKSTLMKFLSQHSRVREELESWAGGKKLVLARFFFWNSGDRLQMSLEGLYRAILFETLRQHPELIPDVFPDQWNDLGFEKTGLDSTAFRFQELKSAFKNLIGKQAFEKHRICLFIDGLDEYEGDSVDHWGLARDLQSWASSEDMKICVSSRPHTEFLGTFSDDSKLRIHLHELTRGDIRRFARAMFKKDPNFDRIKGTYLDLVRDIVGMADGVFLWARLVVRSLLGGVGHCDSPSALREKLNTAPKGLDDLFDKLFDAIEPGDRRRSDKLLLIVTLSHTAMGTLNALACSWLEDLDDPNFPFTSPVQGLSDEEIKKRHRDLPPQLDSLSKGLLEINSLEFHRDLYFAKWVQFFHRTVRDYLQDDSRQSKMKSRVPGFDVNKALCRLILAQCKFARVSQSTLSQTGPLRDLFYESMRWLGRMRTAGNEMPSNFVEEFGRILDGYRQSPYFHPAAEKRNDRKVPWGLALGTSSESLSEPLFVRYLFEDISHVHWAASIGATEYIRRKVSEDATPVNGNNTLSLLLSAAVGLDHELTYFLLQAGASPNELVETWQGRGPDDKTTETTKTASTWMIFLFILAHSVAIGGHRSLPFERCSLVLEQFLKFGADSDVFFLLYNRNSEPTDDQLLFISLQQLVSLMQPRNFESIQSLLQAGTKRPFWSKPTSVLSRLTPWMSSPVSVTSKYKAFEDKELRGGRYRFHSVFCKDSQLECNFYVRIF</sequence>
<keyword evidence="6" id="KW-1185">Reference proteome</keyword>
<dbReference type="InterPro" id="IPR056693">
    <property type="entry name" value="DUF7791"/>
</dbReference>
<reference evidence="5" key="1">
    <citation type="submission" date="2021-03" db="EMBL/GenBank/DDBJ databases">
        <title>Comparative genomics and phylogenomic investigation of the class Geoglossomycetes provide insights into ecological specialization and systematics.</title>
        <authorList>
            <person name="Melie T."/>
            <person name="Pirro S."/>
            <person name="Miller A.N."/>
            <person name="Quandt A."/>
        </authorList>
    </citation>
    <scope>NUCLEOTIDE SEQUENCE</scope>
    <source>
        <strain evidence="5">GBOQ0MN5Z8</strain>
    </source>
</reference>
<evidence type="ECO:0000256" key="2">
    <source>
        <dbReference type="SAM" id="MobiDB-lite"/>
    </source>
</evidence>
<dbReference type="PANTHER" id="PTHR10039">
    <property type="entry name" value="AMELOGENIN"/>
    <property type="match status" value="1"/>
</dbReference>
<evidence type="ECO:0000313" key="6">
    <source>
        <dbReference type="Proteomes" id="UP000698800"/>
    </source>
</evidence>